<dbReference type="Proteomes" id="UP000297452">
    <property type="component" value="Unassembled WGS sequence"/>
</dbReference>
<reference evidence="2 3" key="1">
    <citation type="submission" date="2017-12" db="EMBL/GenBank/DDBJ databases">
        <title>Comparative genomics of Botrytis spp.</title>
        <authorList>
            <person name="Valero-Jimenez C.A."/>
            <person name="Tapia P."/>
            <person name="Veloso J."/>
            <person name="Silva-Moreno E."/>
            <person name="Staats M."/>
            <person name="Valdes J.H."/>
            <person name="Van Kan J.A.L."/>
        </authorList>
    </citation>
    <scope>NUCLEOTIDE SEQUENCE [LARGE SCALE GENOMIC DNA]</scope>
    <source>
        <strain evidence="2 3">MUCL2120</strain>
    </source>
</reference>
<organism evidence="2 3">
    <name type="scientific">Botryotinia narcissicola</name>
    <dbReference type="NCBI Taxonomy" id="278944"/>
    <lineage>
        <taxon>Eukaryota</taxon>
        <taxon>Fungi</taxon>
        <taxon>Dikarya</taxon>
        <taxon>Ascomycota</taxon>
        <taxon>Pezizomycotina</taxon>
        <taxon>Leotiomycetes</taxon>
        <taxon>Helotiales</taxon>
        <taxon>Sclerotiniaceae</taxon>
        <taxon>Botryotinia</taxon>
    </lineage>
</organism>
<gene>
    <name evidence="2" type="ORF">BOTNAR_0166g00020</name>
</gene>
<dbReference type="EMBL" id="PQXJ01000166">
    <property type="protein sequence ID" value="TGO59234.1"/>
    <property type="molecule type" value="Genomic_DNA"/>
</dbReference>
<proteinExistence type="predicted"/>
<evidence type="ECO:0000313" key="2">
    <source>
        <dbReference type="EMBL" id="TGO59234.1"/>
    </source>
</evidence>
<keyword evidence="3" id="KW-1185">Reference proteome</keyword>
<feature type="compositionally biased region" description="Low complexity" evidence="1">
    <location>
        <begin position="35"/>
        <end position="58"/>
    </location>
</feature>
<evidence type="ECO:0000256" key="1">
    <source>
        <dbReference type="SAM" id="MobiDB-lite"/>
    </source>
</evidence>
<dbReference type="OrthoDB" id="2309723at2759"/>
<evidence type="ECO:0000313" key="3">
    <source>
        <dbReference type="Proteomes" id="UP000297452"/>
    </source>
</evidence>
<feature type="region of interest" description="Disordered" evidence="1">
    <location>
        <begin position="88"/>
        <end position="114"/>
    </location>
</feature>
<sequence>MVPAPIAKTDAAEPLSNVTYTRLEDQIKLLEARNSQGSQISPSSNPSSNSVSEDSSVETISSHGATTSLSPASATWLSTVSWERYPSVDTPEMSTNQYQSNSAPTFSPGPVPSFQELSKSIDADQCYRQTLCPKFYARSGEVSHRENR</sequence>
<name>A0A4Z1IFH2_9HELO</name>
<dbReference type="AlphaFoldDB" id="A0A4Z1IFH2"/>
<feature type="compositionally biased region" description="Polar residues" evidence="1">
    <location>
        <begin position="59"/>
        <end position="71"/>
    </location>
</feature>
<feature type="compositionally biased region" description="Polar residues" evidence="1">
    <location>
        <begin position="92"/>
        <end position="105"/>
    </location>
</feature>
<feature type="region of interest" description="Disordered" evidence="1">
    <location>
        <begin position="30"/>
        <end position="71"/>
    </location>
</feature>
<protein>
    <submittedName>
        <fullName evidence="2">Uncharacterized protein</fullName>
    </submittedName>
</protein>
<comment type="caution">
    <text evidence="2">The sequence shown here is derived from an EMBL/GenBank/DDBJ whole genome shotgun (WGS) entry which is preliminary data.</text>
</comment>
<accession>A0A4Z1IFH2</accession>